<name>A0AA48GUT1_9BACT</name>
<evidence type="ECO:0000256" key="1">
    <source>
        <dbReference type="SAM" id="SignalP"/>
    </source>
</evidence>
<evidence type="ECO:0008006" key="4">
    <source>
        <dbReference type="Google" id="ProtNLM"/>
    </source>
</evidence>
<feature type="chain" id="PRO_5041450552" description="Outer membrane protein beta-barrel domain-containing protein" evidence="1">
    <location>
        <begin position="21"/>
        <end position="216"/>
    </location>
</feature>
<organism evidence="2 3">
    <name type="scientific">Mesoterricola silvestris</name>
    <dbReference type="NCBI Taxonomy" id="2927979"/>
    <lineage>
        <taxon>Bacteria</taxon>
        <taxon>Pseudomonadati</taxon>
        <taxon>Acidobacteriota</taxon>
        <taxon>Holophagae</taxon>
        <taxon>Holophagales</taxon>
        <taxon>Holophagaceae</taxon>
        <taxon>Mesoterricola</taxon>
    </lineage>
</organism>
<gene>
    <name evidence="2" type="ORF">METEAL_39490</name>
</gene>
<dbReference type="KEGG" id="msil:METEAL_39490"/>
<evidence type="ECO:0000313" key="2">
    <source>
        <dbReference type="EMBL" id="BDU74775.1"/>
    </source>
</evidence>
<protein>
    <recommendedName>
        <fullName evidence="4">Outer membrane protein beta-barrel domain-containing protein</fullName>
    </recommendedName>
</protein>
<keyword evidence="1" id="KW-0732">Signal</keyword>
<sequence>MHLTPTFALAVLALPLSAQAWDFRLEVPFPQGQNLPQTLIQGTGTLIRQKSLDTGSGFTVTASHRIIRLGPVLKLEWGAEFSQWKADGQVQQGTATAGSSLKQSGLGLGLNAQFWVPFTGVAGELGVMERFQNYKLALSGAEQTKNLARPWLRVGIRYSLPLPVINPYVTASYQQPITKDKPVNINSASDIAGYLGAQGSGQEFQRMWTFGVGVAF</sequence>
<keyword evidence="3" id="KW-1185">Reference proteome</keyword>
<dbReference type="EMBL" id="AP027080">
    <property type="protein sequence ID" value="BDU74775.1"/>
    <property type="molecule type" value="Genomic_DNA"/>
</dbReference>
<dbReference type="AlphaFoldDB" id="A0AA48GUT1"/>
<proteinExistence type="predicted"/>
<reference evidence="3" key="1">
    <citation type="journal article" date="2023" name="Int. J. Syst. Evol. Microbiol.">
        <title>Mesoterricola silvestris gen. nov., sp. nov., Mesoterricola sediminis sp. nov., Geothrix oryzae sp. nov., Geothrix edaphica sp. nov., Geothrix rubra sp. nov., and Geothrix limicola sp. nov., six novel members of Acidobacteriota isolated from soils.</title>
        <authorList>
            <person name="Itoh H."/>
            <person name="Sugisawa Y."/>
            <person name="Mise K."/>
            <person name="Xu Z."/>
            <person name="Kuniyasu M."/>
            <person name="Ushijima N."/>
            <person name="Kawano K."/>
            <person name="Kobayashi E."/>
            <person name="Shiratori Y."/>
            <person name="Masuda Y."/>
            <person name="Senoo K."/>
        </authorList>
    </citation>
    <scope>NUCLEOTIDE SEQUENCE [LARGE SCALE GENOMIC DNA]</scope>
    <source>
        <strain evidence="3">W79</strain>
    </source>
</reference>
<evidence type="ECO:0000313" key="3">
    <source>
        <dbReference type="Proteomes" id="UP001238179"/>
    </source>
</evidence>
<feature type="signal peptide" evidence="1">
    <location>
        <begin position="1"/>
        <end position="20"/>
    </location>
</feature>
<dbReference type="RefSeq" id="WP_316413449.1">
    <property type="nucleotide sequence ID" value="NZ_AP027080.1"/>
</dbReference>
<dbReference type="Proteomes" id="UP001238179">
    <property type="component" value="Chromosome"/>
</dbReference>
<accession>A0AA48GUT1</accession>